<comment type="similarity">
    <text evidence="6">Belongs to the binding-protein-dependent transport system permease family.</text>
</comment>
<dbReference type="Pfam" id="PF00528">
    <property type="entry name" value="BPD_transp_1"/>
    <property type="match status" value="1"/>
</dbReference>
<evidence type="ECO:0000256" key="4">
    <source>
        <dbReference type="ARBA" id="ARBA00022989"/>
    </source>
</evidence>
<evidence type="ECO:0000313" key="9">
    <source>
        <dbReference type="EMBL" id="MBI1621331.1"/>
    </source>
</evidence>
<dbReference type="PROSITE" id="PS50928">
    <property type="entry name" value="ABC_TM1"/>
    <property type="match status" value="1"/>
</dbReference>
<comment type="caution">
    <text evidence="9">The sequence shown here is derived from an EMBL/GenBank/DDBJ whole genome shotgun (WGS) entry which is preliminary data.</text>
</comment>
<dbReference type="InterPro" id="IPR000515">
    <property type="entry name" value="MetI-like"/>
</dbReference>
<dbReference type="RefSeq" id="WP_198476720.1">
    <property type="nucleotide sequence ID" value="NZ_JADGMQ010000007.1"/>
</dbReference>
<evidence type="ECO:0000256" key="2">
    <source>
        <dbReference type="ARBA" id="ARBA00022448"/>
    </source>
</evidence>
<comment type="subcellular location">
    <subcellularLocation>
        <location evidence="1 6">Cell membrane</location>
        <topology evidence="1 6">Multi-pass membrane protein</topology>
    </subcellularLocation>
</comment>
<feature type="domain" description="ABC transmembrane type-1" evidence="8">
    <location>
        <begin position="51"/>
        <end position="232"/>
    </location>
</feature>
<keyword evidence="4 6" id="KW-1133">Transmembrane helix</keyword>
<keyword evidence="5 6" id="KW-0472">Membrane</keyword>
<feature type="transmembrane region" description="Helical" evidence="6">
    <location>
        <begin position="98"/>
        <end position="128"/>
    </location>
</feature>
<dbReference type="InterPro" id="IPR051204">
    <property type="entry name" value="ABC_transp_perm/SBD"/>
</dbReference>
<reference evidence="9 10" key="1">
    <citation type="submission" date="2020-10" db="EMBL/GenBank/DDBJ databases">
        <title>Aquamicrobium zhengzhouensis sp. nov., a exopolysaccharide producing bacterium isolated from farmland soil.</title>
        <authorList>
            <person name="Wang X."/>
        </authorList>
    </citation>
    <scope>NUCLEOTIDE SEQUENCE [LARGE SCALE GENOMIC DNA]</scope>
    <source>
        <strain evidence="10">cd-1</strain>
    </source>
</reference>
<feature type="chain" id="PRO_5047131603" evidence="7">
    <location>
        <begin position="28"/>
        <end position="245"/>
    </location>
</feature>
<dbReference type="EMBL" id="JADGMQ010000007">
    <property type="protein sequence ID" value="MBI1621331.1"/>
    <property type="molecule type" value="Genomic_DNA"/>
</dbReference>
<proteinExistence type="inferred from homology"/>
<feature type="transmembrane region" description="Helical" evidence="6">
    <location>
        <begin position="160"/>
        <end position="180"/>
    </location>
</feature>
<feature type="transmembrane region" description="Helical" evidence="6">
    <location>
        <begin position="213"/>
        <end position="235"/>
    </location>
</feature>
<dbReference type="PANTHER" id="PTHR30177">
    <property type="entry name" value="GLYCINE BETAINE/L-PROLINE TRANSPORT SYSTEM PERMEASE PROTEIN PROW"/>
    <property type="match status" value="1"/>
</dbReference>
<gene>
    <name evidence="9" type="ORF">IOD40_11720</name>
</gene>
<evidence type="ECO:0000256" key="3">
    <source>
        <dbReference type="ARBA" id="ARBA00022692"/>
    </source>
</evidence>
<evidence type="ECO:0000313" key="10">
    <source>
        <dbReference type="Proteomes" id="UP000601789"/>
    </source>
</evidence>
<dbReference type="SUPFAM" id="SSF161098">
    <property type="entry name" value="MetI-like"/>
    <property type="match status" value="1"/>
</dbReference>
<dbReference type="PANTHER" id="PTHR30177:SF32">
    <property type="entry name" value="GLYCINE BETAINE UPTAKE SYSTEM PERMEASE PROTEIN YEHW"/>
    <property type="match status" value="1"/>
</dbReference>
<keyword evidence="7" id="KW-0732">Signal</keyword>
<keyword evidence="10" id="KW-1185">Reference proteome</keyword>
<evidence type="ECO:0000256" key="7">
    <source>
        <dbReference type="SAM" id="SignalP"/>
    </source>
</evidence>
<evidence type="ECO:0000259" key="8">
    <source>
        <dbReference type="PROSITE" id="PS50928"/>
    </source>
</evidence>
<keyword evidence="2 6" id="KW-0813">Transport</keyword>
<accession>A0ABS0SDK3</accession>
<keyword evidence="3 6" id="KW-0812">Transmembrane</keyword>
<dbReference type="Gene3D" id="1.10.3720.10">
    <property type="entry name" value="MetI-like"/>
    <property type="match status" value="1"/>
</dbReference>
<evidence type="ECO:0000256" key="5">
    <source>
        <dbReference type="ARBA" id="ARBA00023136"/>
    </source>
</evidence>
<organism evidence="9 10">
    <name type="scientific">Aquamicrobium zhengzhouense</name>
    <dbReference type="NCBI Taxonomy" id="2781738"/>
    <lineage>
        <taxon>Bacteria</taxon>
        <taxon>Pseudomonadati</taxon>
        <taxon>Pseudomonadota</taxon>
        <taxon>Alphaproteobacteria</taxon>
        <taxon>Hyphomicrobiales</taxon>
        <taxon>Phyllobacteriaceae</taxon>
        <taxon>Aquamicrobium</taxon>
    </lineage>
</organism>
<feature type="transmembrane region" description="Helical" evidence="6">
    <location>
        <begin position="57"/>
        <end position="77"/>
    </location>
</feature>
<dbReference type="InterPro" id="IPR035906">
    <property type="entry name" value="MetI-like_sf"/>
</dbReference>
<name>A0ABS0SDK3_9HYPH</name>
<protein>
    <submittedName>
        <fullName evidence="9">ABC transporter permease</fullName>
    </submittedName>
</protein>
<evidence type="ECO:0000256" key="1">
    <source>
        <dbReference type="ARBA" id="ARBA00004651"/>
    </source>
</evidence>
<dbReference type="Proteomes" id="UP000601789">
    <property type="component" value="Unassembled WGS sequence"/>
</dbReference>
<sequence>MKRLPALLRILAFVCLLAFLISPTSFAPLLSMAAQGNGPVIYERQSLWVLALQHLGIVFAATIVASAIAVAMAIFVTRRSGTELLPLARSVVNIGQTFPPVAVLALAVPATGFGVVPTFLALFLYAMLPIFENTLTGLSTLPRDVQEAAKGVGMTGTQRLFSVELPLCLPLILAGIRVAVVISLSTATIGSTVAAPTLGEVIIAGLQSNNFAYVLQGAVVVAMMAVLIHDALYALERRLSAIRSA</sequence>
<feature type="signal peptide" evidence="7">
    <location>
        <begin position="1"/>
        <end position="27"/>
    </location>
</feature>
<evidence type="ECO:0000256" key="6">
    <source>
        <dbReference type="RuleBase" id="RU363032"/>
    </source>
</evidence>
<dbReference type="CDD" id="cd06261">
    <property type="entry name" value="TM_PBP2"/>
    <property type="match status" value="1"/>
</dbReference>